<dbReference type="RefSeq" id="WP_014992220.1">
    <property type="nucleotide sequence ID" value="NZ_CP090556.1"/>
</dbReference>
<dbReference type="EMBL" id="JAJUPA010000002">
    <property type="protein sequence ID" value="MCQ9629225.1"/>
    <property type="molecule type" value="Genomic_DNA"/>
</dbReference>
<dbReference type="PROSITE" id="PS51257">
    <property type="entry name" value="PROKAR_LIPOPROTEIN"/>
    <property type="match status" value="1"/>
</dbReference>
<feature type="signal peptide" evidence="2">
    <location>
        <begin position="1"/>
        <end position="18"/>
    </location>
</feature>
<keyword evidence="2" id="KW-0732">Signal</keyword>
<keyword evidence="5" id="KW-1185">Reference proteome</keyword>
<dbReference type="Pfam" id="PF01298">
    <property type="entry name" value="TbpB_B_D"/>
    <property type="match status" value="1"/>
</dbReference>
<feature type="domain" description="Transferrin-binding protein B C-lobe/N-lobe beta-barrel" evidence="3">
    <location>
        <begin position="169"/>
        <end position="278"/>
    </location>
</feature>
<name>A0ABT1WS49_ACTSU</name>
<dbReference type="Gene3D" id="2.40.160.90">
    <property type="match status" value="1"/>
</dbReference>
<gene>
    <name evidence="4" type="ORF">LZL92_02915</name>
</gene>
<reference evidence="4 5" key="1">
    <citation type="submission" date="2021-12" db="EMBL/GenBank/DDBJ databases">
        <title>Identification and characterization of A. suis stains in western Canada.</title>
        <authorList>
            <person name="Kulathunga D.G.R.S."/>
            <person name="De Oliveira Costa M."/>
        </authorList>
    </citation>
    <scope>NUCLEOTIDE SEQUENCE [LARGE SCALE GENOMIC DNA]</scope>
    <source>
        <strain evidence="4 5">18_292</strain>
    </source>
</reference>
<dbReference type="InterPro" id="IPR011250">
    <property type="entry name" value="OMP/PagP_B-barrel"/>
</dbReference>
<protein>
    <submittedName>
        <fullName evidence="4">Transferrin-binding protein-like solute binding protein</fullName>
    </submittedName>
</protein>
<evidence type="ECO:0000256" key="1">
    <source>
        <dbReference type="SAM" id="MobiDB-lite"/>
    </source>
</evidence>
<feature type="compositionally biased region" description="Polar residues" evidence="1">
    <location>
        <begin position="29"/>
        <end position="58"/>
    </location>
</feature>
<dbReference type="GeneID" id="34291735"/>
<feature type="region of interest" description="Disordered" evidence="1">
    <location>
        <begin position="21"/>
        <end position="83"/>
    </location>
</feature>
<organism evidence="4 5">
    <name type="scientific">Actinobacillus suis</name>
    <dbReference type="NCBI Taxonomy" id="716"/>
    <lineage>
        <taxon>Bacteria</taxon>
        <taxon>Pseudomonadati</taxon>
        <taxon>Pseudomonadota</taxon>
        <taxon>Gammaproteobacteria</taxon>
        <taxon>Pasteurellales</taxon>
        <taxon>Pasteurellaceae</taxon>
        <taxon>Actinobacillus</taxon>
    </lineage>
</organism>
<evidence type="ECO:0000313" key="4">
    <source>
        <dbReference type="EMBL" id="MCQ9629225.1"/>
    </source>
</evidence>
<dbReference type="SUPFAM" id="SSF56925">
    <property type="entry name" value="OMPA-like"/>
    <property type="match status" value="1"/>
</dbReference>
<comment type="caution">
    <text evidence="4">The sequence shown here is derived from an EMBL/GenBank/DDBJ whole genome shotgun (WGS) entry which is preliminary data.</text>
</comment>
<dbReference type="Proteomes" id="UP001206331">
    <property type="component" value="Unassembled WGS sequence"/>
</dbReference>
<sequence length="282" mass="29610">MKKHNIALTLLMVLGVAACGSSSGSSSSTTENKTTPTAVNLSTPAPAANTSRTPSASVTDEKPSTDSHSASDNVMAGSGFILPKPETGGNVQAVDLKGHSKGDFGWIQVEGKSIALIPNGLKTGHFESKAGNMIRNIDMQNYTAWGLVWDAGLEKQYLTTQGVNATTDIPKNGIYTYKGSAIQFSGTNNTIELNSATRISDAEFTADFDHKVFAGIIPQSDINNPIMLAAEITDNTFAGESNGIKTKGGFFGPQASEVIGDYISTGEKPVVGVFGAKKQDKR</sequence>
<dbReference type="InterPro" id="IPR001677">
    <property type="entry name" value="TbpB_B_D"/>
</dbReference>
<evidence type="ECO:0000259" key="3">
    <source>
        <dbReference type="Pfam" id="PF01298"/>
    </source>
</evidence>
<evidence type="ECO:0000256" key="2">
    <source>
        <dbReference type="SAM" id="SignalP"/>
    </source>
</evidence>
<accession>A0ABT1WS49</accession>
<feature type="chain" id="PRO_5047490179" evidence="2">
    <location>
        <begin position="19"/>
        <end position="282"/>
    </location>
</feature>
<proteinExistence type="predicted"/>
<evidence type="ECO:0000313" key="5">
    <source>
        <dbReference type="Proteomes" id="UP001206331"/>
    </source>
</evidence>